<feature type="compositionally biased region" description="Low complexity" evidence="4">
    <location>
        <begin position="236"/>
        <end position="262"/>
    </location>
</feature>
<sequence length="467" mass="49588">MARFQAGEVTSEASSTLPGRAKPPLQSTLSTGHSVLAKKPAVESLSGGAVKKPPLKPTLKNTDTPEPTKSKPLVSKLSNPRLNSADKPENLQKMPPKPFGPQPPEAKAPAPKPSASKPPLSATQSDPRAAFSKASPSVPNRPSWVKEDTDGAETGSAPSKLPLVQLKPTSSISRLRQQGETPASKPSLPNSAPKPPSTFKEAQSTFTKEAGGAEPLEGGSKAPPPATNATPPPKPAASKKPSLKKPSPQVSSSDGAATTTTGPKRNPLVNIFALGPAPAKPNRPPTVNLEPFRRGEGSSNGPDINKSIIPAPLTSYPGNHSNHSTPSQPPPPPALPSLPPRHPGTIQAADQKVDKKQLEAEKKEQEARKKFKLFGPLETIHQGKARLDFRGSKTDLPLKQGEGLDIIRVQGNPEGKWLGRNQEGSIGYVKIASVEIDFNSLKRCNVQQLQDQELYDDVAPDIRYQKR</sequence>
<dbReference type="Ensembl" id="ENSTNIT00000012183.1">
    <property type="protein sequence ID" value="ENSTNIP00000011993.1"/>
    <property type="gene ID" value="ENSTNIG00000009133.1"/>
</dbReference>
<dbReference type="HOGENOM" id="CLU_585205_0_0_1"/>
<evidence type="ECO:0000259" key="5">
    <source>
        <dbReference type="PROSITE" id="PS50002"/>
    </source>
</evidence>
<name>H3CUQ9_TETNG</name>
<reference evidence="7" key="1">
    <citation type="journal article" date="2004" name="Nature">
        <title>Genome duplication in the teleost fish Tetraodon nigroviridis reveals the early vertebrate proto-karyotype.</title>
        <authorList>
            <person name="Jaillon O."/>
            <person name="Aury J.-M."/>
            <person name="Brunet F."/>
            <person name="Petit J.-L."/>
            <person name="Stange-Thomann N."/>
            <person name="Mauceli E."/>
            <person name="Bouneau L."/>
            <person name="Fischer C."/>
            <person name="Ozouf-Costaz C."/>
            <person name="Bernot A."/>
            <person name="Nicaud S."/>
            <person name="Jaffe D."/>
            <person name="Fisher S."/>
            <person name="Lutfalla G."/>
            <person name="Dossat C."/>
            <person name="Segurens B."/>
            <person name="Dasilva C."/>
            <person name="Salanoubat M."/>
            <person name="Levy M."/>
            <person name="Boudet N."/>
            <person name="Castellano S."/>
            <person name="Anthouard V."/>
            <person name="Jubin C."/>
            <person name="Castelli V."/>
            <person name="Katinka M."/>
            <person name="Vacherie B."/>
            <person name="Biemont C."/>
            <person name="Skalli Z."/>
            <person name="Cattolico L."/>
            <person name="Poulain J."/>
            <person name="De Berardinis V."/>
            <person name="Cruaud C."/>
            <person name="Duprat S."/>
            <person name="Brottier P."/>
            <person name="Coutanceau J.-P."/>
            <person name="Gouzy J."/>
            <person name="Parra G."/>
            <person name="Lardier G."/>
            <person name="Chapple C."/>
            <person name="McKernan K.J."/>
            <person name="McEwan P."/>
            <person name="Bosak S."/>
            <person name="Kellis M."/>
            <person name="Volff J.-N."/>
            <person name="Guigo R."/>
            <person name="Zody M.C."/>
            <person name="Mesirov J."/>
            <person name="Lindblad-Toh K."/>
            <person name="Birren B."/>
            <person name="Nusbaum C."/>
            <person name="Kahn D."/>
            <person name="Robinson-Rechavi M."/>
            <person name="Laudet V."/>
            <person name="Schachter V."/>
            <person name="Quetier F."/>
            <person name="Saurin W."/>
            <person name="Scarpelli C."/>
            <person name="Wincker P."/>
            <person name="Lander E.S."/>
            <person name="Weissenbach J."/>
            <person name="Roest Crollius H."/>
        </authorList>
    </citation>
    <scope>NUCLEOTIDE SEQUENCE [LARGE SCALE GENOMIC DNA]</scope>
</reference>
<feature type="compositionally biased region" description="Pro residues" evidence="4">
    <location>
        <begin position="327"/>
        <end position="342"/>
    </location>
</feature>
<dbReference type="OMA" id="FTHQGND"/>
<dbReference type="GO" id="GO:0072659">
    <property type="term" value="P:protein localization to plasma membrane"/>
    <property type="evidence" value="ECO:0007669"/>
    <property type="project" value="TreeGrafter"/>
</dbReference>
<dbReference type="Gene3D" id="2.30.30.40">
    <property type="entry name" value="SH3 Domains"/>
    <property type="match status" value="1"/>
</dbReference>
<feature type="compositionally biased region" description="Polar residues" evidence="4">
    <location>
        <begin position="167"/>
        <end position="181"/>
    </location>
</feature>
<dbReference type="InterPro" id="IPR029294">
    <property type="entry name" value="hSH3"/>
</dbReference>
<proteinExistence type="predicted"/>
<evidence type="ECO:0000313" key="6">
    <source>
        <dbReference type="Ensembl" id="ENSTNIP00000011993.1"/>
    </source>
</evidence>
<dbReference type="Proteomes" id="UP000007303">
    <property type="component" value="Unassembled WGS sequence"/>
</dbReference>
<dbReference type="InterPro" id="IPR001452">
    <property type="entry name" value="SH3_domain"/>
</dbReference>
<dbReference type="GO" id="GO:0005886">
    <property type="term" value="C:plasma membrane"/>
    <property type="evidence" value="ECO:0007669"/>
    <property type="project" value="InterPro"/>
</dbReference>
<dbReference type="PANTHER" id="PTHR16830:SF12">
    <property type="entry name" value="PDZ DOMAIN-CONTAINING PROTEIN"/>
    <property type="match status" value="1"/>
</dbReference>
<reference evidence="6" key="2">
    <citation type="submission" date="2025-08" db="UniProtKB">
        <authorList>
            <consortium name="Ensembl"/>
        </authorList>
    </citation>
    <scope>IDENTIFICATION</scope>
</reference>
<dbReference type="GO" id="GO:0007229">
    <property type="term" value="P:integrin-mediated signaling pathway"/>
    <property type="evidence" value="ECO:0007669"/>
    <property type="project" value="InterPro"/>
</dbReference>
<dbReference type="InterPro" id="IPR036028">
    <property type="entry name" value="SH3-like_dom_sf"/>
</dbReference>
<dbReference type="InParanoid" id="H3CUQ9"/>
<dbReference type="Pfam" id="PF14603">
    <property type="entry name" value="hSH3"/>
    <property type="match status" value="1"/>
</dbReference>
<dbReference type="AlphaFoldDB" id="H3CUQ9"/>
<feature type="domain" description="SH3" evidence="5">
    <location>
        <begin position="378"/>
        <end position="439"/>
    </location>
</feature>
<dbReference type="PANTHER" id="PTHR16830">
    <property type="entry name" value="SH2 CONTAINING ADAPTOR PRAM-1 RELATED"/>
    <property type="match status" value="1"/>
</dbReference>
<dbReference type="PROSITE" id="PS50002">
    <property type="entry name" value="SH3"/>
    <property type="match status" value="1"/>
</dbReference>
<keyword evidence="1 3" id="KW-0728">SH3 domain</keyword>
<evidence type="ECO:0000256" key="1">
    <source>
        <dbReference type="ARBA" id="ARBA00022443"/>
    </source>
</evidence>
<feature type="compositionally biased region" description="Low complexity" evidence="4">
    <location>
        <begin position="113"/>
        <end position="122"/>
    </location>
</feature>
<evidence type="ECO:0000256" key="3">
    <source>
        <dbReference type="PROSITE-ProRule" id="PRU00192"/>
    </source>
</evidence>
<dbReference type="STRING" id="99883.ENSTNIP00000011993"/>
<organism evidence="6 7">
    <name type="scientific">Tetraodon nigroviridis</name>
    <name type="common">Spotted green pufferfish</name>
    <name type="synonym">Chelonodon nigroviridis</name>
    <dbReference type="NCBI Taxonomy" id="99883"/>
    <lineage>
        <taxon>Eukaryota</taxon>
        <taxon>Metazoa</taxon>
        <taxon>Chordata</taxon>
        <taxon>Craniata</taxon>
        <taxon>Vertebrata</taxon>
        <taxon>Euteleostomi</taxon>
        <taxon>Actinopterygii</taxon>
        <taxon>Neopterygii</taxon>
        <taxon>Teleostei</taxon>
        <taxon>Neoteleostei</taxon>
        <taxon>Acanthomorphata</taxon>
        <taxon>Eupercaria</taxon>
        <taxon>Tetraodontiformes</taxon>
        <taxon>Tetradontoidea</taxon>
        <taxon>Tetraodontidae</taxon>
        <taxon>Tetraodon</taxon>
    </lineage>
</organism>
<keyword evidence="2" id="KW-0597">Phosphoprotein</keyword>
<evidence type="ECO:0000313" key="7">
    <source>
        <dbReference type="Proteomes" id="UP000007303"/>
    </source>
</evidence>
<dbReference type="FunFam" id="2.30.30.40:FF:000307">
    <property type="entry name" value="Predicted protein"/>
    <property type="match status" value="1"/>
</dbReference>
<evidence type="ECO:0000256" key="4">
    <source>
        <dbReference type="SAM" id="MobiDB-lite"/>
    </source>
</evidence>
<feature type="region of interest" description="Disordered" evidence="4">
    <location>
        <begin position="1"/>
        <end position="354"/>
    </location>
</feature>
<dbReference type="GO" id="GO:0050852">
    <property type="term" value="P:T cell receptor signaling pathway"/>
    <property type="evidence" value="ECO:0007669"/>
    <property type="project" value="TreeGrafter"/>
</dbReference>
<accession>H3CUQ9</accession>
<dbReference type="GeneTree" id="ENSGT00530000063460"/>
<protein>
    <submittedName>
        <fullName evidence="6">FYN binding protein b</fullName>
    </submittedName>
</protein>
<dbReference type="InterPro" id="IPR043443">
    <property type="entry name" value="FYB1/2-like"/>
</dbReference>
<reference evidence="6" key="3">
    <citation type="submission" date="2025-09" db="UniProtKB">
        <authorList>
            <consortium name="Ensembl"/>
        </authorList>
    </citation>
    <scope>IDENTIFICATION</scope>
</reference>
<evidence type="ECO:0000256" key="2">
    <source>
        <dbReference type="ARBA" id="ARBA00022553"/>
    </source>
</evidence>
<feature type="compositionally biased region" description="Pro residues" evidence="4">
    <location>
        <begin position="222"/>
        <end position="235"/>
    </location>
</feature>
<feature type="compositionally biased region" description="Pro residues" evidence="4">
    <location>
        <begin position="95"/>
        <end position="112"/>
    </location>
</feature>
<feature type="compositionally biased region" description="Polar residues" evidence="4">
    <location>
        <begin position="316"/>
        <end position="325"/>
    </location>
</feature>
<keyword evidence="7" id="KW-1185">Reference proteome</keyword>
<dbReference type="SUPFAM" id="SSF50044">
    <property type="entry name" value="SH3-domain"/>
    <property type="match status" value="1"/>
</dbReference>